<sequence length="1188" mass="129043">MAWIKIPENKTEMQIGGNWVKIPSGMKEVEIPDNLLGAQPATNSAPTYAPSAPDMSKAVDATPKEKTWYDKVGEFADQISPINVIKGVGKELGGMLEYSHYDGATGKELEAKKATEALARAKHASDDRNIISQLVGDESKDQAVKERTENLLYNWAKKNNYDDVREANGKYYLQKGDNFIPVDEPGIGDSVSTYLNEMGVPMGAISVASALLPTKKLSTAQKAISTALATAGASGAGAAMDLIADKRILGDETINGDDYLKHALRGASDDALISGPLATMASPAVKEALKKGVSKASDYSIVKPVARYVINDNIGGAQKAMADKLGGEANVAAAQNLSKEALDEDMYKALLNDDKTYTLPNVGNEKIQKGINYLNENVITPAQKATRDIIKGDKIKEQEMDLLLTALGNDAKGAEIIANTVANDPKSFSKIYKMSSDLNADAKNTLLNMVDKKKTADILNGYEKRTKDNFGEVINALDDAFAGKEASANLLQAKHELGTQALRLPAGYRDSTLELLGNTKGFKGLNEVRNVLSADMVRLTAPDAITAGTKKTLGKMIEAVDNAIDNVAEQAFNNPALSQKAKDVLKQARSEYALFKELQNSKIYHDVMGELKSSGDITNSLLKALNAENGLDFKALTSRLSSSEQEALETNLIRGVIEKFSKDGITDFSKVSAALKDAPFESKRAVEIMSELNKKAPILNNTSALLEKLTAINPKAKELQQGIGHSVTGALKTMKRNLAIERLKSLLPVLGNDAALKNHIRNAINNAGDLKSVINNLEKIEIKDVPENSTKLLEAFKNEVKALREEAQTGEIKGDGFITKESPAPKSDLNVKMDLAPNVRDLSKITTEEISADLDYLASKHPEMFSKPSDVFRLIREIKNEPTHFFNNNRLDYALIVKRVGDNKIGKLAVDKESGEVKHATKVKEKDIKRLDRISRENSKDAGIIQTFIQPGSKSNSELGLPKEIIPKQTQELDKTFKNQKDKNTKTINASPHIASGLLGGTANGADENGNVSPEEFAKGFIYALFGSKFSASAVKRISPELYNSILGLGKKMPQMAKDNPKLLTKIYGSAKNNSINSFAGEKALNASANKLSKAKSMLEKGEDEVKIWQSTGWYKDKDGAWKFENPKLKLLDAIDNSSDKVSAVEKILLNKHISDGVKAKAVNRLTKNKISQGVKTSYISTKNSNNN</sequence>
<name>A0A1Y5NE47_9BACT</name>
<dbReference type="Pfam" id="PF18838">
    <property type="entry name" value="LPD23"/>
    <property type="match status" value="1"/>
</dbReference>
<dbReference type="InterPro" id="IPR040696">
    <property type="entry name" value="LPD23"/>
</dbReference>
<organism evidence="3 4">
    <name type="scientific">Campylobacter concisus</name>
    <dbReference type="NCBI Taxonomy" id="199"/>
    <lineage>
        <taxon>Bacteria</taxon>
        <taxon>Pseudomonadati</taxon>
        <taxon>Campylobacterota</taxon>
        <taxon>Epsilonproteobacteria</taxon>
        <taxon>Campylobacterales</taxon>
        <taxon>Campylobacteraceae</taxon>
        <taxon>Campylobacter</taxon>
    </lineage>
</organism>
<dbReference type="Proteomes" id="UP000195893">
    <property type="component" value="Unassembled WGS sequence"/>
</dbReference>
<proteinExistence type="predicted"/>
<reference evidence="3 4" key="1">
    <citation type="submission" date="2017-04" db="EMBL/GenBank/DDBJ databases">
        <title>Complete genome of Campylobacter concisus ATCC 33237T and draft genomes for an additional eight well characterized C. concisus strains.</title>
        <authorList>
            <person name="Cornelius A.J."/>
            <person name="Miller W.G."/>
            <person name="Lastovica A.J."/>
            <person name="On S.L."/>
            <person name="French N.P."/>
            <person name="Vandenberg O."/>
            <person name="Biggs P.J."/>
        </authorList>
    </citation>
    <scope>NUCLEOTIDE SEQUENCE [LARGE SCALE GENOMIC DNA]</scope>
    <source>
        <strain evidence="3 4">Lasto127.99</strain>
    </source>
</reference>
<dbReference type="AlphaFoldDB" id="A0A1Y5NE47"/>
<feature type="coiled-coil region" evidence="1">
    <location>
        <begin position="760"/>
        <end position="813"/>
    </location>
</feature>
<dbReference type="RefSeq" id="WP_087582231.1">
    <property type="nucleotide sequence ID" value="NZ_NDYQ01000020.1"/>
</dbReference>
<gene>
    <name evidence="3" type="ORF">B9N60_09860</name>
</gene>
<dbReference type="EMBL" id="NDYQ01000020">
    <property type="protein sequence ID" value="OUT16102.1"/>
    <property type="molecule type" value="Genomic_DNA"/>
</dbReference>
<evidence type="ECO:0000313" key="4">
    <source>
        <dbReference type="Proteomes" id="UP000195893"/>
    </source>
</evidence>
<protein>
    <recommendedName>
        <fullName evidence="2">Large polyvalent protein associated domain-containing protein</fullName>
    </recommendedName>
</protein>
<evidence type="ECO:0000259" key="2">
    <source>
        <dbReference type="Pfam" id="PF18838"/>
    </source>
</evidence>
<evidence type="ECO:0000256" key="1">
    <source>
        <dbReference type="SAM" id="Coils"/>
    </source>
</evidence>
<evidence type="ECO:0000313" key="3">
    <source>
        <dbReference type="EMBL" id="OUT16102.1"/>
    </source>
</evidence>
<accession>A0A1Y5NE47</accession>
<feature type="domain" description="Large polyvalent protein associated" evidence="2">
    <location>
        <begin position="1078"/>
        <end position="1125"/>
    </location>
</feature>
<keyword evidence="1" id="KW-0175">Coiled coil</keyword>
<comment type="caution">
    <text evidence="3">The sequence shown here is derived from an EMBL/GenBank/DDBJ whole genome shotgun (WGS) entry which is preliminary data.</text>
</comment>